<sequence length="285" mass="31172">MESSPSSSASSSPPDFDFSLPCRYFKSNFARSLSMHQGAGIAGAACGSANDMQCKSLDFDIGQYRRISAFNDVNSNNNNCNSLECPPLPERRRQVATPVTTTATAAAYKNEANNSSSNSSSSSNNITVAYLKLNDVTADGQEVDDQPPAIPARCPIITKSKSAGTLNIQQRQRKQQFLLAQYRLADEDVEESENAAIATGTHGNFNRPINQQQPQLLQQQQQQQQQLNSSANNNNSNNNSNSFDGNEDATSVGISRCNASNRRNVWPTDRDAGQQQQQQQKQQQN</sequence>
<gene>
    <name evidence="2" type="ORF">CCAP1982_LOCUS10948</name>
</gene>
<keyword evidence="3" id="KW-1185">Reference proteome</keyword>
<reference evidence="2" key="1">
    <citation type="submission" date="2020-11" db="EMBL/GenBank/DDBJ databases">
        <authorList>
            <person name="Whitehead M."/>
        </authorList>
    </citation>
    <scope>NUCLEOTIDE SEQUENCE</scope>
    <source>
        <strain evidence="2">EGII</strain>
    </source>
</reference>
<dbReference type="EMBL" id="CAJHJT010000034">
    <property type="protein sequence ID" value="CAD7002459.1"/>
    <property type="molecule type" value="Genomic_DNA"/>
</dbReference>
<dbReference type="Proteomes" id="UP000606786">
    <property type="component" value="Unassembled WGS sequence"/>
</dbReference>
<dbReference type="AlphaFoldDB" id="A0A811UTF2"/>
<evidence type="ECO:0000313" key="2">
    <source>
        <dbReference type="EMBL" id="CAD7002459.1"/>
    </source>
</evidence>
<comment type="caution">
    <text evidence="2">The sequence shown here is derived from an EMBL/GenBank/DDBJ whole genome shotgun (WGS) entry which is preliminary data.</text>
</comment>
<name>A0A811UTF2_CERCA</name>
<evidence type="ECO:0000313" key="3">
    <source>
        <dbReference type="Proteomes" id="UP000606786"/>
    </source>
</evidence>
<accession>A0A811UTF2</accession>
<feature type="compositionally biased region" description="Low complexity" evidence="1">
    <location>
        <begin position="274"/>
        <end position="285"/>
    </location>
</feature>
<dbReference type="OrthoDB" id="6600770at2759"/>
<feature type="region of interest" description="Disordered" evidence="1">
    <location>
        <begin position="200"/>
        <end position="285"/>
    </location>
</feature>
<protein>
    <submittedName>
        <fullName evidence="2">(Mediterranean fruit fly) hypothetical protein</fullName>
    </submittedName>
</protein>
<feature type="compositionally biased region" description="Polar residues" evidence="1">
    <location>
        <begin position="248"/>
        <end position="263"/>
    </location>
</feature>
<evidence type="ECO:0000256" key="1">
    <source>
        <dbReference type="SAM" id="MobiDB-lite"/>
    </source>
</evidence>
<feature type="compositionally biased region" description="Low complexity" evidence="1">
    <location>
        <begin position="210"/>
        <end position="242"/>
    </location>
</feature>
<proteinExistence type="predicted"/>
<organism evidence="2 3">
    <name type="scientific">Ceratitis capitata</name>
    <name type="common">Mediterranean fruit fly</name>
    <name type="synonym">Tephritis capitata</name>
    <dbReference type="NCBI Taxonomy" id="7213"/>
    <lineage>
        <taxon>Eukaryota</taxon>
        <taxon>Metazoa</taxon>
        <taxon>Ecdysozoa</taxon>
        <taxon>Arthropoda</taxon>
        <taxon>Hexapoda</taxon>
        <taxon>Insecta</taxon>
        <taxon>Pterygota</taxon>
        <taxon>Neoptera</taxon>
        <taxon>Endopterygota</taxon>
        <taxon>Diptera</taxon>
        <taxon>Brachycera</taxon>
        <taxon>Muscomorpha</taxon>
        <taxon>Tephritoidea</taxon>
        <taxon>Tephritidae</taxon>
        <taxon>Ceratitis</taxon>
        <taxon>Ceratitis</taxon>
    </lineage>
</organism>